<reference evidence="2 3" key="1">
    <citation type="submission" date="2016-05" db="EMBL/GenBank/DDBJ databases">
        <title>First whole genome sequencing of Entamoeba histolytica HM1:IMSS-clone-6.</title>
        <authorList>
            <person name="Mukherjee Avik.K."/>
            <person name="Izumyama S."/>
            <person name="Nakada-Tsukui K."/>
            <person name="Nozaki T."/>
        </authorList>
    </citation>
    <scope>NUCLEOTIDE SEQUENCE [LARGE SCALE GENOMIC DNA]</scope>
    <source>
        <strain evidence="2 3">HM1:IMSS clone 6</strain>
    </source>
</reference>
<feature type="compositionally biased region" description="Polar residues" evidence="1">
    <location>
        <begin position="197"/>
        <end position="209"/>
    </location>
</feature>
<sequence length="422" mass="47758">MDIITMNECKKMFEANNLHFPDDFYHLPDCINVIPIQTISSTLVFVKSTNQQVNLNTNNSQFNSFVTPQPFGLQQKTNTVADISVPANPSTFKQIQMEEEPISQMSDLRQTILNGPTLDIPETRFTEIEKPAVEMKYINPVNGEKFDPTDIDKNHFKEILTSSFVQAKKNLTSLQPKYPMSQQPVGLLNEKTPKYSPKTSPSTYKNSSNMELSPAIQKKYPKLAKPNQPLGSPSQLTRNGLTNSPYKTHKKLYQQASSPVLSPIGKPQIQTSGSTQVKPNTMISIEEKFKRINSQHNTTPIPTVKSSHSIRDDFNFSNPQNSLRPPKTAQAMIEEKKEQPSYPISDYYNSDEDARSRNRKAKACLQMDWTKKGNLTPLINRADGDDPARIFQMAPIVIGDETEFIGDSAKQQQRRNRSMAWK</sequence>
<feature type="region of interest" description="Disordered" evidence="1">
    <location>
        <begin position="224"/>
        <end position="244"/>
    </location>
</feature>
<dbReference type="VEuPathDB" id="AmoebaDB:EHI8A_090910"/>
<dbReference type="Proteomes" id="UP000078387">
    <property type="component" value="Unassembled WGS sequence"/>
</dbReference>
<dbReference type="VEuPathDB" id="AmoebaDB:KM1_145070"/>
<comment type="caution">
    <text evidence="2">The sequence shown here is derived from an EMBL/GenBank/DDBJ whole genome shotgun (WGS) entry which is preliminary data.</text>
</comment>
<proteinExistence type="predicted"/>
<evidence type="ECO:0000313" key="2">
    <source>
        <dbReference type="EMBL" id="GAT98498.1"/>
    </source>
</evidence>
<feature type="compositionally biased region" description="Polar residues" evidence="1">
    <location>
        <begin position="296"/>
        <end position="307"/>
    </location>
</feature>
<organism evidence="2 3">
    <name type="scientific">Entamoeba histolytica</name>
    <dbReference type="NCBI Taxonomy" id="5759"/>
    <lineage>
        <taxon>Eukaryota</taxon>
        <taxon>Amoebozoa</taxon>
        <taxon>Evosea</taxon>
        <taxon>Archamoebae</taxon>
        <taxon>Mastigamoebida</taxon>
        <taxon>Entamoebidae</taxon>
        <taxon>Entamoeba</taxon>
    </lineage>
</organism>
<feature type="region of interest" description="Disordered" evidence="1">
    <location>
        <begin position="176"/>
        <end position="209"/>
    </location>
</feature>
<dbReference type="VEuPathDB" id="AmoebaDB:EHI7A_078550"/>
<protein>
    <submittedName>
        <fullName evidence="2">Uncharacterized protein</fullName>
    </submittedName>
</protein>
<name>A0A175JYG5_ENTHI</name>
<gene>
    <name evidence="2" type="ORF">CL6EHI_190870</name>
</gene>
<feature type="region of interest" description="Disordered" evidence="1">
    <location>
        <begin position="296"/>
        <end position="326"/>
    </location>
</feature>
<evidence type="ECO:0000313" key="3">
    <source>
        <dbReference type="Proteomes" id="UP000078387"/>
    </source>
</evidence>
<evidence type="ECO:0000256" key="1">
    <source>
        <dbReference type="SAM" id="MobiDB-lite"/>
    </source>
</evidence>
<dbReference type="VEuPathDB" id="AmoebaDB:EHI5A_125200"/>
<dbReference type="VEuPathDB" id="AmoebaDB:EHI_190870"/>
<accession>A0A175JYG5</accession>
<dbReference type="eggNOG" id="ENOG502R291">
    <property type="taxonomic scope" value="Eukaryota"/>
</dbReference>
<dbReference type="AlphaFoldDB" id="A0A175JYG5"/>
<dbReference type="EMBL" id="BDEQ01000001">
    <property type="protein sequence ID" value="GAT98498.1"/>
    <property type="molecule type" value="Genomic_DNA"/>
</dbReference>
<feature type="compositionally biased region" description="Polar residues" evidence="1">
    <location>
        <begin position="229"/>
        <end position="244"/>
    </location>
</feature>